<evidence type="ECO:0000313" key="5">
    <source>
        <dbReference type="Proteomes" id="UP000199214"/>
    </source>
</evidence>
<dbReference type="CDD" id="cd02440">
    <property type="entry name" value="AdoMet_MTases"/>
    <property type="match status" value="1"/>
</dbReference>
<comment type="similarity">
    <text evidence="1">Belongs to the methyltransferase superfamily. L-isoaspartyl/D-aspartyl protein methyltransferase family.</text>
</comment>
<dbReference type="InterPro" id="IPR029063">
    <property type="entry name" value="SAM-dependent_MTases_sf"/>
</dbReference>
<evidence type="ECO:0000256" key="2">
    <source>
        <dbReference type="ARBA" id="ARBA00013346"/>
    </source>
</evidence>
<name>A0A1H7H787_9SPHN</name>
<dbReference type="PANTHER" id="PTHR11579:SF18">
    <property type="entry name" value="PROTEIN-L-ISOASPARTATE O-METHYLTRANSFERASE"/>
    <property type="match status" value="1"/>
</dbReference>
<dbReference type="Proteomes" id="UP000199214">
    <property type="component" value="Unassembled WGS sequence"/>
</dbReference>
<dbReference type="AlphaFoldDB" id="A0A1H7H787"/>
<keyword evidence="4" id="KW-0808">Transferase</keyword>
<dbReference type="PANTHER" id="PTHR11579">
    <property type="entry name" value="PROTEIN-L-ISOASPARTATE O-METHYLTRANSFERASE"/>
    <property type="match status" value="1"/>
</dbReference>
<protein>
    <recommendedName>
        <fullName evidence="2">Protein-L-isoaspartate O-methyltransferase</fullName>
    </recommendedName>
    <alternativeName>
        <fullName evidence="3">Protein L-isoaspartyl methyltransferase</fullName>
    </alternativeName>
</protein>
<gene>
    <name evidence="4" type="ORF">SAMN05216382_0429</name>
</gene>
<dbReference type="RefSeq" id="WP_093002826.1">
    <property type="nucleotide sequence ID" value="NZ_FNZZ01000001.1"/>
</dbReference>
<dbReference type="SUPFAM" id="SSF53335">
    <property type="entry name" value="S-adenosyl-L-methionine-dependent methyltransferases"/>
    <property type="match status" value="1"/>
</dbReference>
<proteinExistence type="inferred from homology"/>
<dbReference type="GO" id="GO:0004719">
    <property type="term" value="F:protein-L-isoaspartate (D-aspartate) O-methyltransferase activity"/>
    <property type="evidence" value="ECO:0007669"/>
    <property type="project" value="InterPro"/>
</dbReference>
<dbReference type="Pfam" id="PF01135">
    <property type="entry name" value="PCMT"/>
    <property type="match status" value="1"/>
</dbReference>
<accession>A0A1H7H787</accession>
<dbReference type="GO" id="GO:0005737">
    <property type="term" value="C:cytoplasm"/>
    <property type="evidence" value="ECO:0007669"/>
    <property type="project" value="TreeGrafter"/>
</dbReference>
<dbReference type="InterPro" id="IPR000682">
    <property type="entry name" value="PCMT"/>
</dbReference>
<keyword evidence="4" id="KW-0489">Methyltransferase</keyword>
<dbReference type="OrthoDB" id="9798496at2"/>
<evidence type="ECO:0000256" key="1">
    <source>
        <dbReference type="ARBA" id="ARBA00005369"/>
    </source>
</evidence>
<organism evidence="4 5">
    <name type="scientific">Sphingomonas palmae</name>
    <dbReference type="NCBI Taxonomy" id="1855283"/>
    <lineage>
        <taxon>Bacteria</taxon>
        <taxon>Pseudomonadati</taxon>
        <taxon>Pseudomonadota</taxon>
        <taxon>Alphaproteobacteria</taxon>
        <taxon>Sphingomonadales</taxon>
        <taxon>Sphingomonadaceae</taxon>
        <taxon>Sphingomonas</taxon>
    </lineage>
</organism>
<evidence type="ECO:0000313" key="4">
    <source>
        <dbReference type="EMBL" id="SEK44860.1"/>
    </source>
</evidence>
<dbReference type="EMBL" id="FNZZ01000001">
    <property type="protein sequence ID" value="SEK44860.1"/>
    <property type="molecule type" value="Genomic_DNA"/>
</dbReference>
<sequence length="222" mass="23803">MTATTLHSDRFEAMRMAMVASQLRPSGVIDARVVAAMAETPRERFVPAGMEALAYRDTTIDLGEGRRANTPLATARLLVEARLRADDRVLLIGAGTGYTAAIIAQISREVIAVESTPALAAAARENLRAYINVTVVENPLEHGHAAGAPYDVLMIDGAVEQVPATLYTQLIERGRVVTGLVDRSVSRLAAGARDADVIGLLPFADYDSVRLPGFAKPRSFTF</sequence>
<dbReference type="STRING" id="1855283.SAMN05216382_0429"/>
<keyword evidence="5" id="KW-1185">Reference proteome</keyword>
<dbReference type="GO" id="GO:0032259">
    <property type="term" value="P:methylation"/>
    <property type="evidence" value="ECO:0007669"/>
    <property type="project" value="UniProtKB-KW"/>
</dbReference>
<dbReference type="Gene3D" id="3.40.50.150">
    <property type="entry name" value="Vaccinia Virus protein VP39"/>
    <property type="match status" value="1"/>
</dbReference>
<reference evidence="5" key="1">
    <citation type="submission" date="2016-10" db="EMBL/GenBank/DDBJ databases">
        <authorList>
            <person name="Varghese N."/>
            <person name="Submissions S."/>
        </authorList>
    </citation>
    <scope>NUCLEOTIDE SEQUENCE [LARGE SCALE GENOMIC DNA]</scope>
    <source>
        <strain evidence="5">JS21-1</strain>
    </source>
</reference>
<evidence type="ECO:0000256" key="3">
    <source>
        <dbReference type="ARBA" id="ARBA00030757"/>
    </source>
</evidence>